<dbReference type="SUPFAM" id="SSF52833">
    <property type="entry name" value="Thioredoxin-like"/>
    <property type="match status" value="1"/>
</dbReference>
<keyword evidence="3" id="KW-1185">Reference proteome</keyword>
<organism evidence="2 3">
    <name type="scientific">Grylomicrobium aquisgranensis</name>
    <dbReference type="NCBI Taxonomy" id="2926318"/>
    <lineage>
        <taxon>Bacteria</taxon>
        <taxon>Bacillati</taxon>
        <taxon>Bacillota</taxon>
        <taxon>Erysipelotrichia</taxon>
        <taxon>Erysipelotrichales</taxon>
        <taxon>Erysipelotrichaceae</taxon>
        <taxon>Grylomicrobium</taxon>
    </lineage>
</organism>
<sequence>MQKVMYFHLDTCPYCRQADEVIQELIQEHPEYAKVQFEKVDEYEHPEIADQYDYMANPSMFIGHEKLYEAHIGEKKAETREKVEKVLKRALED</sequence>
<dbReference type="PROSITE" id="PS51354">
    <property type="entry name" value="GLUTAREDOXIN_2"/>
    <property type="match status" value="1"/>
</dbReference>
<dbReference type="RefSeq" id="WP_277009354.1">
    <property type="nucleotide sequence ID" value="NZ_JALBUR010000013.1"/>
</dbReference>
<dbReference type="EMBL" id="JALBUR010000013">
    <property type="protein sequence ID" value="MDX8419732.1"/>
    <property type="molecule type" value="Genomic_DNA"/>
</dbReference>
<dbReference type="Gene3D" id="3.40.30.10">
    <property type="entry name" value="Glutaredoxin"/>
    <property type="match status" value="1"/>
</dbReference>
<evidence type="ECO:0000313" key="2">
    <source>
        <dbReference type="EMBL" id="MDX8419732.1"/>
    </source>
</evidence>
<comment type="caution">
    <text evidence="2">The sequence shown here is derived from an EMBL/GenBank/DDBJ whole genome shotgun (WGS) entry which is preliminary data.</text>
</comment>
<reference evidence="2 3" key="1">
    <citation type="submission" date="2022-03" db="EMBL/GenBank/DDBJ databases">
        <title>Novel taxa within the pig intestine.</title>
        <authorList>
            <person name="Wylensek D."/>
            <person name="Bishof K."/>
            <person name="Afrizal A."/>
            <person name="Clavel T."/>
        </authorList>
    </citation>
    <scope>NUCLEOTIDE SEQUENCE [LARGE SCALE GENOMIC DNA]</scope>
    <source>
        <strain evidence="2 3">CLA-KB-P133</strain>
    </source>
</reference>
<evidence type="ECO:0000313" key="3">
    <source>
        <dbReference type="Proteomes" id="UP001286174"/>
    </source>
</evidence>
<name>A0AB35U728_9FIRM</name>
<protein>
    <submittedName>
        <fullName evidence="2">Thioredoxin family protein</fullName>
    </submittedName>
</protein>
<dbReference type="Proteomes" id="UP001286174">
    <property type="component" value="Unassembled WGS sequence"/>
</dbReference>
<dbReference type="InterPro" id="IPR013766">
    <property type="entry name" value="Thioredoxin_domain"/>
</dbReference>
<dbReference type="AlphaFoldDB" id="A0AB35U728"/>
<dbReference type="InterPro" id="IPR036249">
    <property type="entry name" value="Thioredoxin-like_sf"/>
</dbReference>
<dbReference type="Pfam" id="PF00085">
    <property type="entry name" value="Thioredoxin"/>
    <property type="match status" value="1"/>
</dbReference>
<proteinExistence type="predicted"/>
<evidence type="ECO:0000259" key="1">
    <source>
        <dbReference type="Pfam" id="PF00085"/>
    </source>
</evidence>
<feature type="domain" description="Thioredoxin" evidence="1">
    <location>
        <begin position="4"/>
        <end position="77"/>
    </location>
</feature>
<gene>
    <name evidence="2" type="ORF">MOZ60_06450</name>
</gene>
<accession>A0AB35U728</accession>
<dbReference type="CDD" id="cd02947">
    <property type="entry name" value="TRX_family"/>
    <property type="match status" value="1"/>
</dbReference>